<sequence length="176" mass="20290">MENFQGNKDEIESSSSIVELEATNSEAEYFPLSVPVRDSPLTFPVTSAPSLTVKRRGVSPIELMECHPCREKDQNTAAEFWCTECEEALCSSCKYLHEKFKLSRNHNVSELPSTNVYRLPVRRIMLQVMEMTNGILVINIPIHLWNIIALNKRNRIVFFVKYSKIEIVAKLKRLMK</sequence>
<dbReference type="EMBL" id="CACVKT020004919">
    <property type="protein sequence ID" value="CAC5392168.1"/>
    <property type="molecule type" value="Genomic_DNA"/>
</dbReference>
<keyword evidence="1" id="KW-0862">Zinc</keyword>
<dbReference type="Proteomes" id="UP000507470">
    <property type="component" value="Unassembled WGS sequence"/>
</dbReference>
<reference evidence="3 4" key="1">
    <citation type="submission" date="2020-06" db="EMBL/GenBank/DDBJ databases">
        <authorList>
            <person name="Li R."/>
            <person name="Bekaert M."/>
        </authorList>
    </citation>
    <scope>NUCLEOTIDE SEQUENCE [LARGE SCALE GENOMIC DNA]</scope>
    <source>
        <strain evidence="4">wild</strain>
    </source>
</reference>
<evidence type="ECO:0000256" key="1">
    <source>
        <dbReference type="PROSITE-ProRule" id="PRU00024"/>
    </source>
</evidence>
<protein>
    <submittedName>
        <fullName evidence="3">PML</fullName>
    </submittedName>
</protein>
<dbReference type="AlphaFoldDB" id="A0A6J8C6U5"/>
<dbReference type="InterPro" id="IPR000315">
    <property type="entry name" value="Znf_B-box"/>
</dbReference>
<keyword evidence="1" id="KW-0863">Zinc-finger</keyword>
<gene>
    <name evidence="3" type="ORF">MCOR_27118</name>
</gene>
<dbReference type="OrthoDB" id="6217867at2759"/>
<feature type="domain" description="B box-type" evidence="2">
    <location>
        <begin position="69"/>
        <end position="111"/>
    </location>
</feature>
<keyword evidence="1" id="KW-0479">Metal-binding</keyword>
<dbReference type="Gene3D" id="3.30.160.60">
    <property type="entry name" value="Classic Zinc Finger"/>
    <property type="match status" value="1"/>
</dbReference>
<dbReference type="CDD" id="cd19757">
    <property type="entry name" value="Bbox1"/>
    <property type="match status" value="1"/>
</dbReference>
<evidence type="ECO:0000313" key="3">
    <source>
        <dbReference type="EMBL" id="CAC5392168.1"/>
    </source>
</evidence>
<evidence type="ECO:0000259" key="2">
    <source>
        <dbReference type="PROSITE" id="PS50119"/>
    </source>
</evidence>
<organism evidence="3 4">
    <name type="scientific">Mytilus coruscus</name>
    <name type="common">Sea mussel</name>
    <dbReference type="NCBI Taxonomy" id="42192"/>
    <lineage>
        <taxon>Eukaryota</taxon>
        <taxon>Metazoa</taxon>
        <taxon>Spiralia</taxon>
        <taxon>Lophotrochozoa</taxon>
        <taxon>Mollusca</taxon>
        <taxon>Bivalvia</taxon>
        <taxon>Autobranchia</taxon>
        <taxon>Pteriomorphia</taxon>
        <taxon>Mytilida</taxon>
        <taxon>Mytiloidea</taxon>
        <taxon>Mytilidae</taxon>
        <taxon>Mytilinae</taxon>
        <taxon>Mytilus</taxon>
    </lineage>
</organism>
<name>A0A6J8C6U5_MYTCO</name>
<accession>A0A6J8C6U5</accession>
<keyword evidence="4" id="KW-1185">Reference proteome</keyword>
<proteinExistence type="predicted"/>
<dbReference type="PROSITE" id="PS50119">
    <property type="entry name" value="ZF_BBOX"/>
    <property type="match status" value="1"/>
</dbReference>
<evidence type="ECO:0000313" key="4">
    <source>
        <dbReference type="Proteomes" id="UP000507470"/>
    </source>
</evidence>
<dbReference type="GO" id="GO:0008270">
    <property type="term" value="F:zinc ion binding"/>
    <property type="evidence" value="ECO:0007669"/>
    <property type="project" value="UniProtKB-KW"/>
</dbReference>